<dbReference type="Pfam" id="PF20467">
    <property type="entry name" value="MmeI_C"/>
    <property type="match status" value="1"/>
</dbReference>
<protein>
    <submittedName>
        <fullName evidence="2">Type IIL restriction-modification enzyme MmeI</fullName>
    </submittedName>
</protein>
<evidence type="ECO:0000259" key="1">
    <source>
        <dbReference type="SMART" id="SM00065"/>
    </source>
</evidence>
<feature type="domain" description="GAF" evidence="1">
    <location>
        <begin position="635"/>
        <end position="781"/>
    </location>
</feature>
<dbReference type="InterPro" id="IPR003018">
    <property type="entry name" value="GAF"/>
</dbReference>
<reference evidence="3" key="1">
    <citation type="journal article" date="2019" name="Int. J. Syst. Evol. Microbiol.">
        <title>The Global Catalogue of Microorganisms (GCM) 10K type strain sequencing project: providing services to taxonomists for standard genome sequencing and annotation.</title>
        <authorList>
            <consortium name="The Broad Institute Genomics Platform"/>
            <consortium name="The Broad Institute Genome Sequencing Center for Infectious Disease"/>
            <person name="Wu L."/>
            <person name="Ma J."/>
        </authorList>
    </citation>
    <scope>NUCLEOTIDE SEQUENCE [LARGE SCALE GENOMIC DNA]</scope>
    <source>
        <strain evidence="3">JCM 19635</strain>
    </source>
</reference>
<sequence length="847" mass="92681">MRLPLTGGARILNDNALRVEWETEFPKLDYIVGNPPFVGSKLMGEGQRQDLLAVAGSGLKGAGVLDFVAAWYLKGAQYVQHSSTTRVAFVSTNSVTQGEQVGLLWGEILNRYHCHIQFAHRTFRWSNEARGNAAVYCVIIGYGAEKLAAPRLFDYATPRSAPQQVPAKVINPYLVDGPEVLIYSRSTPLNSVPAMVSGNKPIDDGNYLFTPERKAEFLALEPDAAPFFKRWLGGEEYINGTERWCLWLGDASPSELSKLPESRKLIEAVRRSRAASKSLPTQKLAATPTRFHVEFIPTGPYLAIPEVSSERRPYIPIGFLGTDVIASNKLRLVPDASPYLFGVLTSTMHMSWMRQVGGRLKSDYSYSAGIVYNNYPFPPAPTEAQRQAVTEAAEAVLAARAAFPGESLAALYDPTTMPPALARAHATLDRAVDRCYRPQPFPSEPGPAGVSLRPLPAAQRPRAWRRAQGPGEGPRCVKPRAAAWRWRLHTAGAALLLLLLPNATRADHLVRSFLYSCNSLSSTTLVFLNPGELSISPYTRGAGVGRYPVQGVVAQLAPSLPGCQPGGKGTTLTVQRFAEGSGLAFRWMLAEPMPAGAAPCLFPLLPMPKTPASLLPDNESERLRSLRAHDVLPTLIEPLFDEFVALTAQVFSLPISLIAVVEEDEVLYPANHGMPGNDRQPRVEALCATAIEKAHAVVYHDLAVETSATLPPRPSRPLSTTSLRFYAGALLRLPDQRPLGTLCVIDRQARTFSDAERQVLDHLAALVSQAIAVRLICLAPASADAARWEQLRAHLQSELRELTALVRYLFTRHGVQVPVPADLLAQVERRLAEMSSFLSQEQCQERG</sequence>
<dbReference type="InterPro" id="IPR046820">
    <property type="entry name" value="MmeI_TRD"/>
</dbReference>
<dbReference type="SUPFAM" id="SSF55781">
    <property type="entry name" value="GAF domain-like"/>
    <property type="match status" value="1"/>
</dbReference>
<evidence type="ECO:0000313" key="2">
    <source>
        <dbReference type="EMBL" id="MFC7671148.1"/>
    </source>
</evidence>
<dbReference type="Gene3D" id="3.40.50.150">
    <property type="entry name" value="Vaccinia Virus protein VP39"/>
    <property type="match status" value="1"/>
</dbReference>
<dbReference type="InterPro" id="IPR046816">
    <property type="entry name" value="MmeI_Mtase"/>
</dbReference>
<evidence type="ECO:0000313" key="3">
    <source>
        <dbReference type="Proteomes" id="UP001596513"/>
    </source>
</evidence>
<keyword evidence="3" id="KW-1185">Reference proteome</keyword>
<dbReference type="Pfam" id="PF20466">
    <property type="entry name" value="MmeI_TRD"/>
    <property type="match status" value="1"/>
</dbReference>
<name>A0ABW2UFR0_9BACT</name>
<organism evidence="2 3">
    <name type="scientific">Hymenobacter humi</name>
    <dbReference type="NCBI Taxonomy" id="1411620"/>
    <lineage>
        <taxon>Bacteria</taxon>
        <taxon>Pseudomonadati</taxon>
        <taxon>Bacteroidota</taxon>
        <taxon>Cytophagia</taxon>
        <taxon>Cytophagales</taxon>
        <taxon>Hymenobacteraceae</taxon>
        <taxon>Hymenobacter</taxon>
    </lineage>
</organism>
<dbReference type="SMART" id="SM00065">
    <property type="entry name" value="GAF"/>
    <property type="match status" value="1"/>
</dbReference>
<dbReference type="RefSeq" id="WP_380207082.1">
    <property type="nucleotide sequence ID" value="NZ_JBHTEK010000006.1"/>
</dbReference>
<dbReference type="InterPro" id="IPR002052">
    <property type="entry name" value="DNA_methylase_N6_adenine_CS"/>
</dbReference>
<comment type="caution">
    <text evidence="2">The sequence shown here is derived from an EMBL/GenBank/DDBJ whole genome shotgun (WGS) entry which is preliminary data.</text>
</comment>
<dbReference type="Proteomes" id="UP001596513">
    <property type="component" value="Unassembled WGS sequence"/>
</dbReference>
<dbReference type="Pfam" id="PF20473">
    <property type="entry name" value="MmeI_Mtase"/>
    <property type="match status" value="1"/>
</dbReference>
<dbReference type="PANTHER" id="PTHR43102">
    <property type="entry name" value="SLR1143 PROTEIN"/>
    <property type="match status" value="1"/>
</dbReference>
<dbReference type="Gene3D" id="3.30.450.40">
    <property type="match status" value="1"/>
</dbReference>
<dbReference type="PROSITE" id="PS00092">
    <property type="entry name" value="N6_MTASE"/>
    <property type="match status" value="1"/>
</dbReference>
<dbReference type="InterPro" id="IPR029016">
    <property type="entry name" value="GAF-like_dom_sf"/>
</dbReference>
<dbReference type="InterPro" id="IPR046818">
    <property type="entry name" value="MmeI_C"/>
</dbReference>
<dbReference type="EMBL" id="JBHTEK010000006">
    <property type="protein sequence ID" value="MFC7671148.1"/>
    <property type="molecule type" value="Genomic_DNA"/>
</dbReference>
<gene>
    <name evidence="2" type="ORF">ACFQT0_29945</name>
</gene>
<accession>A0ABW2UFR0</accession>
<dbReference type="SUPFAM" id="SSF53335">
    <property type="entry name" value="S-adenosyl-L-methionine-dependent methyltransferases"/>
    <property type="match status" value="1"/>
</dbReference>
<dbReference type="Pfam" id="PF01590">
    <property type="entry name" value="GAF"/>
    <property type="match status" value="1"/>
</dbReference>
<proteinExistence type="predicted"/>
<dbReference type="PANTHER" id="PTHR43102:SF2">
    <property type="entry name" value="GAF DOMAIN-CONTAINING PROTEIN"/>
    <property type="match status" value="1"/>
</dbReference>
<dbReference type="InterPro" id="IPR029063">
    <property type="entry name" value="SAM-dependent_MTases_sf"/>
</dbReference>